<dbReference type="InterPro" id="IPR004360">
    <property type="entry name" value="Glyas_Fos-R_dOase_dom"/>
</dbReference>
<proteinExistence type="predicted"/>
<name>A0A1I3Z097_9HYPH</name>
<dbReference type="SUPFAM" id="SSF54593">
    <property type="entry name" value="Glyoxalase/Bleomycin resistance protein/Dihydroxybiphenyl dioxygenase"/>
    <property type="match status" value="2"/>
</dbReference>
<dbReference type="PANTHER" id="PTHR43279">
    <property type="entry name" value="CATECHOL-2,3-DIOXYGENASE"/>
    <property type="match status" value="1"/>
</dbReference>
<dbReference type="PROSITE" id="PS51819">
    <property type="entry name" value="VOC"/>
    <property type="match status" value="1"/>
</dbReference>
<reference evidence="2 3" key="1">
    <citation type="submission" date="2016-10" db="EMBL/GenBank/DDBJ databases">
        <authorList>
            <person name="Varghese N."/>
            <person name="Submissions S."/>
        </authorList>
    </citation>
    <scope>NUCLEOTIDE SEQUENCE [LARGE SCALE GENOMIC DNA]</scope>
    <source>
        <strain evidence="2 3">DSM 21822</strain>
    </source>
</reference>
<dbReference type="PANTHER" id="PTHR43279:SF1">
    <property type="entry name" value="CATECHOL-2,3-DIOXYGENASE"/>
    <property type="match status" value="1"/>
</dbReference>
<organism evidence="2 3">
    <name type="scientific">Neomesorhizobium albiziae</name>
    <dbReference type="NCBI Taxonomy" id="335020"/>
    <lineage>
        <taxon>Bacteria</taxon>
        <taxon>Pseudomonadati</taxon>
        <taxon>Pseudomonadota</taxon>
        <taxon>Alphaproteobacteria</taxon>
        <taxon>Hyphomicrobiales</taxon>
        <taxon>Phyllobacteriaceae</taxon>
        <taxon>Neomesorhizobium</taxon>
    </lineage>
</organism>
<dbReference type="Pfam" id="PF00903">
    <property type="entry name" value="Glyoxalase"/>
    <property type="match status" value="1"/>
</dbReference>
<accession>A0A1I3Z097</accession>
<sequence length="271" mass="29230">MSQLPFAATTPISVARVGLKTRDAETLASYYREIVGLNELSRSNGTISLGVGTRPLLVLEADPSARPDDPHSAGLFHTAFLLPSRADLGRWVKRAIEKRIPIDGASDHLVSEALYLTDPEGNGIEIYADRAKDTWMRDGGGVAIATNKLDIPSLLADVPADDAGWQGAPENSVVGHVHLRVGDPVVAEEWWHSQFGFDTMAKYGADAVFLASGGYHHHIGANSWRSRGAGPRDEGRTGLAWVEMRSSLAEKPSELQDSWGTVIRTVPGMLA</sequence>
<dbReference type="InterPro" id="IPR037523">
    <property type="entry name" value="VOC_core"/>
</dbReference>
<keyword evidence="2" id="KW-0560">Oxidoreductase</keyword>
<dbReference type="InterPro" id="IPR029068">
    <property type="entry name" value="Glyas_Bleomycin-R_OHBP_Dase"/>
</dbReference>
<evidence type="ECO:0000313" key="2">
    <source>
        <dbReference type="EMBL" id="SFK37554.1"/>
    </source>
</evidence>
<feature type="domain" description="VOC" evidence="1">
    <location>
        <begin position="13"/>
        <end position="129"/>
    </location>
</feature>
<dbReference type="GO" id="GO:0051213">
    <property type="term" value="F:dioxygenase activity"/>
    <property type="evidence" value="ECO:0007669"/>
    <property type="project" value="UniProtKB-KW"/>
</dbReference>
<dbReference type="RefSeq" id="WP_149760300.1">
    <property type="nucleotide sequence ID" value="NZ_BSPE01000056.1"/>
</dbReference>
<evidence type="ECO:0000313" key="3">
    <source>
        <dbReference type="Proteomes" id="UP000323300"/>
    </source>
</evidence>
<dbReference type="OrthoDB" id="9792626at2"/>
<dbReference type="EMBL" id="FOSL01000005">
    <property type="protein sequence ID" value="SFK37554.1"/>
    <property type="molecule type" value="Genomic_DNA"/>
</dbReference>
<keyword evidence="3" id="KW-1185">Reference proteome</keyword>
<keyword evidence="2" id="KW-0223">Dioxygenase</keyword>
<dbReference type="AlphaFoldDB" id="A0A1I3Z097"/>
<gene>
    <name evidence="2" type="ORF">SAMN04488498_105293</name>
</gene>
<dbReference type="Proteomes" id="UP000323300">
    <property type="component" value="Unassembled WGS sequence"/>
</dbReference>
<protein>
    <submittedName>
        <fullName evidence="2">Catechol 2,3-dioxygenase</fullName>
    </submittedName>
</protein>
<dbReference type="Gene3D" id="3.10.180.10">
    <property type="entry name" value="2,3-Dihydroxybiphenyl 1,2-Dioxygenase, domain 1"/>
    <property type="match status" value="2"/>
</dbReference>
<evidence type="ECO:0000259" key="1">
    <source>
        <dbReference type="PROSITE" id="PS51819"/>
    </source>
</evidence>